<gene>
    <name evidence="2" type="ORF">C725_0114</name>
</gene>
<evidence type="ECO:0000313" key="3">
    <source>
        <dbReference type="Proteomes" id="UP000011717"/>
    </source>
</evidence>
<accession>M2TC30</accession>
<organism evidence="2 3">
    <name type="scientific">Pacificimonas flava</name>
    <dbReference type="NCBI Taxonomy" id="1234595"/>
    <lineage>
        <taxon>Bacteria</taxon>
        <taxon>Pseudomonadati</taxon>
        <taxon>Pseudomonadota</taxon>
        <taxon>Alphaproteobacteria</taxon>
        <taxon>Sphingomonadales</taxon>
        <taxon>Sphingosinicellaceae</taxon>
        <taxon>Pacificimonas</taxon>
    </lineage>
</organism>
<feature type="domain" description="Flagellar motor switch protein FliN-like C-terminal" evidence="1">
    <location>
        <begin position="226"/>
        <end position="289"/>
    </location>
</feature>
<keyword evidence="3" id="KW-1185">Reference proteome</keyword>
<dbReference type="Proteomes" id="UP000011717">
    <property type="component" value="Unassembled WGS sequence"/>
</dbReference>
<dbReference type="Pfam" id="PF01052">
    <property type="entry name" value="FliMN_C"/>
    <property type="match status" value="1"/>
</dbReference>
<evidence type="ECO:0000313" key="2">
    <source>
        <dbReference type="EMBL" id="EMD84184.1"/>
    </source>
</evidence>
<evidence type="ECO:0000259" key="1">
    <source>
        <dbReference type="Pfam" id="PF01052"/>
    </source>
</evidence>
<dbReference type="EMBL" id="AMRV01000001">
    <property type="protein sequence ID" value="EMD84184.1"/>
    <property type="molecule type" value="Genomic_DNA"/>
</dbReference>
<dbReference type="InterPro" id="IPR036429">
    <property type="entry name" value="SpoA-like_sf"/>
</dbReference>
<proteinExistence type="predicted"/>
<reference evidence="2 3" key="1">
    <citation type="journal article" date="2013" name="Genome Announc.">
        <title>Draft Genome Sequence of Strain JLT2015T, Belonging to the Family Sphingomonadaceae of the Alphaproteobacteria.</title>
        <authorList>
            <person name="Tang K."/>
            <person name="Liu K."/>
            <person name="Li S."/>
            <person name="Jiao N."/>
        </authorList>
    </citation>
    <scope>NUCLEOTIDE SEQUENCE [LARGE SCALE GENOMIC DNA]</scope>
    <source>
        <strain evidence="2 3">JLT2015</strain>
    </source>
</reference>
<dbReference type="AlphaFoldDB" id="M2TC30"/>
<dbReference type="InterPro" id="IPR001543">
    <property type="entry name" value="FliN-like_C"/>
</dbReference>
<dbReference type="RefSeq" id="WP_008599491.1">
    <property type="nucleotide sequence ID" value="NZ_AMRV01000001.1"/>
</dbReference>
<sequence>MTEAAGDTMAAVPEAVDLGALLVQRAESDERTLVQDFCAAVQKRVALRLSDFAGRPLCDRLIVTEDASRGTASVVRLSVSGTSEPFYILVTNVLLSRICAAIFNAEDKEIFAPEQPARSDVTPLDRAIADRAISVLTDEMAAMLASTGDFAIKGRDGNISRLPLDFFHLPVSHVRVSLGHGAVEGAGPELEILCPRPVAASLVETAMKPARKDAAAWRRSLYEAALEIPFQVDANVAQLTMPMSRLTGLSAGSEIPIQSADFANLDVQGTRIAAAEAGDQNGQKAVRVLAFETGQNIVPAGK</sequence>
<dbReference type="Gene3D" id="2.30.330.10">
    <property type="entry name" value="SpoA-like"/>
    <property type="match status" value="1"/>
</dbReference>
<dbReference type="SUPFAM" id="SSF101801">
    <property type="entry name" value="Surface presentation of antigens (SPOA)"/>
    <property type="match status" value="1"/>
</dbReference>
<protein>
    <recommendedName>
        <fullName evidence="1">Flagellar motor switch protein FliN-like C-terminal domain-containing protein</fullName>
    </recommendedName>
</protein>
<comment type="caution">
    <text evidence="2">The sequence shown here is derived from an EMBL/GenBank/DDBJ whole genome shotgun (WGS) entry which is preliminary data.</text>
</comment>
<name>M2TC30_9SPHN</name>